<accession>A0A540KVB3</accession>
<evidence type="ECO:0000313" key="5">
    <source>
        <dbReference type="EMBL" id="TQD78158.1"/>
    </source>
</evidence>
<reference evidence="5 6" key="1">
    <citation type="journal article" date="2019" name="G3 (Bethesda)">
        <title>Sequencing of a Wild Apple (Malus baccata) Genome Unravels the Differences Between Cultivated and Wild Apple Species Regarding Disease Resistance and Cold Tolerance.</title>
        <authorList>
            <person name="Chen X."/>
        </authorList>
    </citation>
    <scope>NUCLEOTIDE SEQUENCE [LARGE SCALE GENOMIC DNA]</scope>
    <source>
        <strain evidence="6">cv. Shandingzi</strain>
        <tissue evidence="5">Leaves</tissue>
    </source>
</reference>
<dbReference type="GO" id="GO:0005680">
    <property type="term" value="C:anaphase-promoting complex"/>
    <property type="evidence" value="ECO:0007669"/>
    <property type="project" value="InterPro"/>
</dbReference>
<name>A0A540KVB3_MALBA</name>
<dbReference type="PANTHER" id="PTHR12830">
    <property type="entry name" value="ANAPHASE-PROMOTING COMPLEX SUBUNIT 5"/>
    <property type="match status" value="1"/>
</dbReference>
<comment type="caution">
    <text evidence="5">The sequence shown here is derived from an EMBL/GenBank/DDBJ whole genome shotgun (WGS) entry which is preliminary data.</text>
</comment>
<dbReference type="InterPro" id="IPR037679">
    <property type="entry name" value="Apc5"/>
</dbReference>
<dbReference type="AlphaFoldDB" id="A0A540KVB3"/>
<dbReference type="STRING" id="106549.A0A540KVB3"/>
<dbReference type="GO" id="GO:0070979">
    <property type="term" value="P:protein K11-linked ubiquitination"/>
    <property type="evidence" value="ECO:0007669"/>
    <property type="project" value="TreeGrafter"/>
</dbReference>
<keyword evidence="6" id="KW-1185">Reference proteome</keyword>
<evidence type="ECO:0000313" key="6">
    <source>
        <dbReference type="Proteomes" id="UP000315295"/>
    </source>
</evidence>
<evidence type="ECO:0000256" key="4">
    <source>
        <dbReference type="ARBA" id="ARBA00023306"/>
    </source>
</evidence>
<dbReference type="PANTHER" id="PTHR12830:SF9">
    <property type="entry name" value="ANAPHASE-PROMOTING COMPLEX SUBUNIT 5"/>
    <property type="match status" value="1"/>
</dbReference>
<sequence>MFQEAFAALKIAAEKFLSISKSRILLLKLQLLHERALHRGHLKFAQQVCDELGVLASSVNGVDMELKTEASLRKARIACRKSVQ</sequence>
<dbReference type="Proteomes" id="UP000315295">
    <property type="component" value="Unassembled WGS sequence"/>
</dbReference>
<evidence type="ECO:0000256" key="2">
    <source>
        <dbReference type="ARBA" id="ARBA00022776"/>
    </source>
</evidence>
<evidence type="ECO:0000256" key="3">
    <source>
        <dbReference type="ARBA" id="ARBA00022786"/>
    </source>
</evidence>
<keyword evidence="1" id="KW-0132">Cell division</keyword>
<dbReference type="GO" id="GO:0051301">
    <property type="term" value="P:cell division"/>
    <property type="evidence" value="ECO:0007669"/>
    <property type="project" value="UniProtKB-KW"/>
</dbReference>
<dbReference type="GO" id="GO:0031145">
    <property type="term" value="P:anaphase-promoting complex-dependent catabolic process"/>
    <property type="evidence" value="ECO:0007669"/>
    <property type="project" value="TreeGrafter"/>
</dbReference>
<evidence type="ECO:0000256" key="1">
    <source>
        <dbReference type="ARBA" id="ARBA00022618"/>
    </source>
</evidence>
<keyword evidence="3" id="KW-0833">Ubl conjugation pathway</keyword>
<keyword evidence="4" id="KW-0131">Cell cycle</keyword>
<proteinExistence type="predicted"/>
<gene>
    <name evidence="5" type="ORF">C1H46_036287</name>
</gene>
<protein>
    <submittedName>
        <fullName evidence="5">Uncharacterized protein</fullName>
    </submittedName>
</protein>
<organism evidence="5 6">
    <name type="scientific">Malus baccata</name>
    <name type="common">Siberian crab apple</name>
    <name type="synonym">Pyrus baccata</name>
    <dbReference type="NCBI Taxonomy" id="106549"/>
    <lineage>
        <taxon>Eukaryota</taxon>
        <taxon>Viridiplantae</taxon>
        <taxon>Streptophyta</taxon>
        <taxon>Embryophyta</taxon>
        <taxon>Tracheophyta</taxon>
        <taxon>Spermatophyta</taxon>
        <taxon>Magnoliopsida</taxon>
        <taxon>eudicotyledons</taxon>
        <taxon>Gunneridae</taxon>
        <taxon>Pentapetalae</taxon>
        <taxon>rosids</taxon>
        <taxon>fabids</taxon>
        <taxon>Rosales</taxon>
        <taxon>Rosaceae</taxon>
        <taxon>Amygdaloideae</taxon>
        <taxon>Maleae</taxon>
        <taxon>Malus</taxon>
    </lineage>
</organism>
<keyword evidence="2" id="KW-0498">Mitosis</keyword>
<dbReference type="EMBL" id="VIEB01000922">
    <property type="protein sequence ID" value="TQD78158.1"/>
    <property type="molecule type" value="Genomic_DNA"/>
</dbReference>
<dbReference type="GO" id="GO:0045842">
    <property type="term" value="P:positive regulation of mitotic metaphase/anaphase transition"/>
    <property type="evidence" value="ECO:0007669"/>
    <property type="project" value="TreeGrafter"/>
</dbReference>